<dbReference type="PANTHER" id="PTHR38454">
    <property type="entry name" value="INTEGRAL MEMBRANE PROTEIN-RELATED"/>
    <property type="match status" value="1"/>
</dbReference>
<feature type="transmembrane region" description="Helical" evidence="1">
    <location>
        <begin position="231"/>
        <end position="251"/>
    </location>
</feature>
<proteinExistence type="predicted"/>
<reference evidence="2 3" key="1">
    <citation type="journal article" date="2011" name="J. Microbiol.">
        <title>Bacillus kyonggiensis sp. nov., isolated from soil of a lettuce field.</title>
        <authorList>
            <person name="Dong K."/>
            <person name="Lee S."/>
        </authorList>
    </citation>
    <scope>NUCLEOTIDE SEQUENCE [LARGE SCALE GENOMIC DNA]</scope>
    <source>
        <strain evidence="2 3">NB22</strain>
    </source>
</reference>
<protein>
    <recommendedName>
        <fullName evidence="4">Membrane protein YfhO</fullName>
    </recommendedName>
</protein>
<comment type="caution">
    <text evidence="2">The sequence shown here is derived from an EMBL/GenBank/DDBJ whole genome shotgun (WGS) entry which is preliminary data.</text>
</comment>
<sequence length="880" mass="103598">MLKRYLKGVYVLLILAIGALVMHYYIYESGSQLTTRGTDTTKQLLFFKYFLYELFRDGSFFWSWSYGLGGDIFGQFNYYYSMSPFFWLTLLFDIDNLIDIAGWNYKLSLIKHFIAMLSMYVLLRYLKCSSTSSLVSALIYGGNFLFAFNSLQFDFMMEPFIWLPLLVLSFEIFVEKGKWWPFILMVALIVASNFYYGFISSVYIISYAIYKYFDKEGSRSVKDFLKYGFKCAYVYLLGLGIASFAFLPAIYQFLKTDRLQKEYIVPLVFEWEHYRDSLFYLFFPYRSVVKATYSVGLSLLVFILILIGISLRKKNLIPKKIFLGTYLVFFFVPFIYSFFNGLSAMQPRWLYLLSFTVCFVSPFFFDEAVKRENKKLGLIIIGSSFLVVYTWWLGREKIKELMVNDYVNLGLGILSILLFIFYIRTRKWIWSVLLVISIMITGAVQHYIYYDLALGDAKIQKDANRTYLSNISFDNEEAKNIIQEIQKRDAGFYRVIWDHPNVEFNTPMYYQFNGNSAYQSLISSNVHQFFKEKYNILQFDSMSLFKEYDNRIYLETATANKYYITKKAPEHIPYGYEKLWETKNWEVYLNKNYLPIGFVYDKWVTIEDFQKLNTAEKDQLLLQAAVIKDQDVEIGERAETTQLNTQLLFQGLKDVKLKHINRNENNIIRVLDSELSEIQIPIDTPEDFGELLVEIAIENTEGNNFNLTLNDKTLNKRPNSLPWSYPKSNFIINTGWENKENLLRIGLTEGEYRLKDIKVYFNSYQALEEKVDTLKSKSIKGIEYDNQSLSGHIEVEKEGIFFLSVPYSSGWKIKLNGEEVKFYEVNHAFIGFPLEQGEYMLEMEYRSPYFKEGLIITIFTITLAFISSYYLKRRRLGLDE</sequence>
<dbReference type="RefSeq" id="WP_136831433.1">
    <property type="nucleotide sequence ID" value="NZ_SWBM01000002.1"/>
</dbReference>
<feature type="transmembrane region" description="Helical" evidence="1">
    <location>
        <begin position="853"/>
        <end position="871"/>
    </location>
</feature>
<evidence type="ECO:0000256" key="1">
    <source>
        <dbReference type="SAM" id="Phobius"/>
    </source>
</evidence>
<feature type="transmembrane region" description="Helical" evidence="1">
    <location>
        <begin position="321"/>
        <end position="342"/>
    </location>
</feature>
<feature type="transmembrane region" description="Helical" evidence="1">
    <location>
        <begin position="430"/>
        <end position="450"/>
    </location>
</feature>
<keyword evidence="3" id="KW-1185">Reference proteome</keyword>
<keyword evidence="1" id="KW-0812">Transmembrane</keyword>
<dbReference type="AlphaFoldDB" id="A0A4U1D5A0"/>
<dbReference type="EMBL" id="SWBM01000002">
    <property type="protein sequence ID" value="TKC16978.1"/>
    <property type="molecule type" value="Genomic_DNA"/>
</dbReference>
<feature type="transmembrane region" description="Helical" evidence="1">
    <location>
        <begin position="377"/>
        <end position="394"/>
    </location>
</feature>
<feature type="transmembrane region" description="Helical" evidence="1">
    <location>
        <begin position="348"/>
        <end position="365"/>
    </location>
</feature>
<dbReference type="Pfam" id="PF09586">
    <property type="entry name" value="YfhO"/>
    <property type="match status" value="1"/>
</dbReference>
<feature type="transmembrane region" description="Helical" evidence="1">
    <location>
        <begin position="9"/>
        <end position="27"/>
    </location>
</feature>
<dbReference type="Proteomes" id="UP000307756">
    <property type="component" value="Unassembled WGS sequence"/>
</dbReference>
<feature type="transmembrane region" description="Helical" evidence="1">
    <location>
        <begin position="109"/>
        <end position="126"/>
    </location>
</feature>
<evidence type="ECO:0008006" key="4">
    <source>
        <dbReference type="Google" id="ProtNLM"/>
    </source>
</evidence>
<gene>
    <name evidence="2" type="ORF">FA727_13020</name>
</gene>
<keyword evidence="1" id="KW-0472">Membrane</keyword>
<organism evidence="2 3">
    <name type="scientific">Robertmurraya kyonggiensis</name>
    <dbReference type="NCBI Taxonomy" id="1037680"/>
    <lineage>
        <taxon>Bacteria</taxon>
        <taxon>Bacillati</taxon>
        <taxon>Bacillota</taxon>
        <taxon>Bacilli</taxon>
        <taxon>Bacillales</taxon>
        <taxon>Bacillaceae</taxon>
        <taxon>Robertmurraya</taxon>
    </lineage>
</organism>
<feature type="transmembrane region" description="Helical" evidence="1">
    <location>
        <begin position="179"/>
        <end position="210"/>
    </location>
</feature>
<name>A0A4U1D5A0_9BACI</name>
<feature type="transmembrane region" description="Helical" evidence="1">
    <location>
        <begin position="132"/>
        <end position="148"/>
    </location>
</feature>
<feature type="transmembrane region" description="Helical" evidence="1">
    <location>
        <begin position="406"/>
        <end position="423"/>
    </location>
</feature>
<dbReference type="PANTHER" id="PTHR38454:SF1">
    <property type="entry name" value="INTEGRAL MEMBRANE PROTEIN"/>
    <property type="match status" value="1"/>
</dbReference>
<dbReference type="InterPro" id="IPR018580">
    <property type="entry name" value="Uncharacterised_YfhO"/>
</dbReference>
<feature type="transmembrane region" description="Helical" evidence="1">
    <location>
        <begin position="291"/>
        <end position="309"/>
    </location>
</feature>
<keyword evidence="1" id="KW-1133">Transmembrane helix</keyword>
<accession>A0A4U1D5A0</accession>
<evidence type="ECO:0000313" key="3">
    <source>
        <dbReference type="Proteomes" id="UP000307756"/>
    </source>
</evidence>
<dbReference type="OrthoDB" id="9815466at2"/>
<evidence type="ECO:0000313" key="2">
    <source>
        <dbReference type="EMBL" id="TKC16978.1"/>
    </source>
</evidence>